<feature type="compositionally biased region" description="Basic and acidic residues" evidence="1">
    <location>
        <begin position="8"/>
        <end position="17"/>
    </location>
</feature>
<proteinExistence type="predicted"/>
<dbReference type="AlphaFoldDB" id="A0A9D4JC68"/>
<accession>A0A9D4JC68</accession>
<evidence type="ECO:0000256" key="1">
    <source>
        <dbReference type="SAM" id="MobiDB-lite"/>
    </source>
</evidence>
<protein>
    <submittedName>
        <fullName evidence="2">Uncharacterized protein</fullName>
    </submittedName>
</protein>
<gene>
    <name evidence="2" type="ORF">DPMN_135952</name>
</gene>
<evidence type="ECO:0000313" key="2">
    <source>
        <dbReference type="EMBL" id="KAH3807606.1"/>
    </source>
</evidence>
<sequence length="78" mass="9364">MKLGQKMRHSDILDKFKNGSGSTKELHQPRECHSLRGRKHGYIWRELKDLKDDCKVRKPRWSYDDSTMDDKENTRTPF</sequence>
<comment type="caution">
    <text evidence="2">The sequence shown here is derived from an EMBL/GenBank/DDBJ whole genome shotgun (WGS) entry which is preliminary data.</text>
</comment>
<evidence type="ECO:0000313" key="3">
    <source>
        <dbReference type="Proteomes" id="UP000828390"/>
    </source>
</evidence>
<keyword evidence="3" id="KW-1185">Reference proteome</keyword>
<dbReference type="EMBL" id="JAIWYP010000006">
    <property type="protein sequence ID" value="KAH3807606.1"/>
    <property type="molecule type" value="Genomic_DNA"/>
</dbReference>
<organism evidence="2 3">
    <name type="scientific">Dreissena polymorpha</name>
    <name type="common">Zebra mussel</name>
    <name type="synonym">Mytilus polymorpha</name>
    <dbReference type="NCBI Taxonomy" id="45954"/>
    <lineage>
        <taxon>Eukaryota</taxon>
        <taxon>Metazoa</taxon>
        <taxon>Spiralia</taxon>
        <taxon>Lophotrochozoa</taxon>
        <taxon>Mollusca</taxon>
        <taxon>Bivalvia</taxon>
        <taxon>Autobranchia</taxon>
        <taxon>Heteroconchia</taxon>
        <taxon>Euheterodonta</taxon>
        <taxon>Imparidentia</taxon>
        <taxon>Neoheterodontei</taxon>
        <taxon>Myida</taxon>
        <taxon>Dreissenoidea</taxon>
        <taxon>Dreissenidae</taxon>
        <taxon>Dreissena</taxon>
    </lineage>
</organism>
<reference evidence="2" key="1">
    <citation type="journal article" date="2019" name="bioRxiv">
        <title>The Genome of the Zebra Mussel, Dreissena polymorpha: A Resource for Invasive Species Research.</title>
        <authorList>
            <person name="McCartney M.A."/>
            <person name="Auch B."/>
            <person name="Kono T."/>
            <person name="Mallez S."/>
            <person name="Zhang Y."/>
            <person name="Obille A."/>
            <person name="Becker A."/>
            <person name="Abrahante J.E."/>
            <person name="Garbe J."/>
            <person name="Badalamenti J.P."/>
            <person name="Herman A."/>
            <person name="Mangelson H."/>
            <person name="Liachko I."/>
            <person name="Sullivan S."/>
            <person name="Sone E.D."/>
            <person name="Koren S."/>
            <person name="Silverstein K.A.T."/>
            <person name="Beckman K.B."/>
            <person name="Gohl D.M."/>
        </authorList>
    </citation>
    <scope>NUCLEOTIDE SEQUENCE</scope>
    <source>
        <strain evidence="2">Duluth1</strain>
        <tissue evidence="2">Whole animal</tissue>
    </source>
</reference>
<name>A0A9D4JC68_DREPO</name>
<reference evidence="2" key="2">
    <citation type="submission" date="2020-11" db="EMBL/GenBank/DDBJ databases">
        <authorList>
            <person name="McCartney M.A."/>
            <person name="Auch B."/>
            <person name="Kono T."/>
            <person name="Mallez S."/>
            <person name="Becker A."/>
            <person name="Gohl D.M."/>
            <person name="Silverstein K.A.T."/>
            <person name="Koren S."/>
            <person name="Bechman K.B."/>
            <person name="Herman A."/>
            <person name="Abrahante J.E."/>
            <person name="Garbe J."/>
        </authorList>
    </citation>
    <scope>NUCLEOTIDE SEQUENCE</scope>
    <source>
        <strain evidence="2">Duluth1</strain>
        <tissue evidence="2">Whole animal</tissue>
    </source>
</reference>
<dbReference type="Proteomes" id="UP000828390">
    <property type="component" value="Unassembled WGS sequence"/>
</dbReference>
<feature type="region of interest" description="Disordered" evidence="1">
    <location>
        <begin position="1"/>
        <end position="29"/>
    </location>
</feature>